<dbReference type="PROSITE" id="PS00012">
    <property type="entry name" value="PHOSPHOPANTETHEINE"/>
    <property type="match status" value="1"/>
</dbReference>
<dbReference type="Gene3D" id="3.30.300.30">
    <property type="match status" value="1"/>
</dbReference>
<dbReference type="EMBL" id="GDHC01016276">
    <property type="protein sequence ID" value="JAQ02353.1"/>
    <property type="molecule type" value="Transcribed_RNA"/>
</dbReference>
<dbReference type="SUPFAM" id="SSF56801">
    <property type="entry name" value="Acetyl-CoA synthetase-like"/>
    <property type="match status" value="1"/>
</dbReference>
<dbReference type="InterPro" id="IPR000873">
    <property type="entry name" value="AMP-dep_synth/lig_dom"/>
</dbReference>
<dbReference type="AlphaFoldDB" id="A0A146L1C2"/>
<dbReference type="InterPro" id="IPR045851">
    <property type="entry name" value="AMP-bd_C_sf"/>
</dbReference>
<evidence type="ECO:0000256" key="1">
    <source>
        <dbReference type="ARBA" id="ARBA00022450"/>
    </source>
</evidence>
<dbReference type="Pfam" id="PF13193">
    <property type="entry name" value="AMP-binding_C"/>
    <property type="match status" value="1"/>
</dbReference>
<dbReference type="CDD" id="cd05930">
    <property type="entry name" value="A_NRPS"/>
    <property type="match status" value="1"/>
</dbReference>
<keyword evidence="1" id="KW-0596">Phosphopantetheine</keyword>
<dbReference type="Pfam" id="PF00501">
    <property type="entry name" value="AMP-binding"/>
    <property type="match status" value="1"/>
</dbReference>
<evidence type="ECO:0000256" key="2">
    <source>
        <dbReference type="ARBA" id="ARBA00022553"/>
    </source>
</evidence>
<feature type="domain" description="AMP-binding enzyme C-terminal" evidence="5">
    <location>
        <begin position="482"/>
        <end position="556"/>
    </location>
</feature>
<dbReference type="Gene3D" id="3.40.630.30">
    <property type="match status" value="1"/>
</dbReference>
<dbReference type="InterPro" id="IPR025110">
    <property type="entry name" value="AMP-bd_C"/>
</dbReference>
<proteinExistence type="predicted"/>
<dbReference type="PROSITE" id="PS00455">
    <property type="entry name" value="AMP_BINDING"/>
    <property type="match status" value="1"/>
</dbReference>
<reference evidence="6" key="1">
    <citation type="journal article" date="2016" name="Gigascience">
        <title>De novo construction of an expanded transcriptome assembly for the western tarnished plant bug, Lygus hesperus.</title>
        <authorList>
            <person name="Tassone E.E."/>
            <person name="Geib S.M."/>
            <person name="Hall B."/>
            <person name="Fabrick J.A."/>
            <person name="Brent C.S."/>
            <person name="Hull J.J."/>
        </authorList>
    </citation>
    <scope>NUCLEOTIDE SEQUENCE</scope>
</reference>
<dbReference type="Gene3D" id="1.10.1200.10">
    <property type="entry name" value="ACP-like"/>
    <property type="match status" value="1"/>
</dbReference>
<dbReference type="SUPFAM" id="SSF47336">
    <property type="entry name" value="ACP-like"/>
    <property type="match status" value="1"/>
</dbReference>
<evidence type="ECO:0000313" key="6">
    <source>
        <dbReference type="EMBL" id="JAQ02353.1"/>
    </source>
</evidence>
<gene>
    <name evidence="6" type="primary">mycC_3</name>
    <name evidence="6" type="ORF">g.88968</name>
</gene>
<organism evidence="6">
    <name type="scientific">Lygus hesperus</name>
    <name type="common">Western plant bug</name>
    <dbReference type="NCBI Taxonomy" id="30085"/>
    <lineage>
        <taxon>Eukaryota</taxon>
        <taxon>Metazoa</taxon>
        <taxon>Ecdysozoa</taxon>
        <taxon>Arthropoda</taxon>
        <taxon>Hexapoda</taxon>
        <taxon>Insecta</taxon>
        <taxon>Pterygota</taxon>
        <taxon>Neoptera</taxon>
        <taxon>Paraneoptera</taxon>
        <taxon>Hemiptera</taxon>
        <taxon>Heteroptera</taxon>
        <taxon>Panheteroptera</taxon>
        <taxon>Cimicomorpha</taxon>
        <taxon>Miridae</taxon>
        <taxon>Mirini</taxon>
        <taxon>Lygus</taxon>
    </lineage>
</organism>
<dbReference type="InterPro" id="IPR042099">
    <property type="entry name" value="ANL_N_sf"/>
</dbReference>
<evidence type="ECO:0000259" key="5">
    <source>
        <dbReference type="Pfam" id="PF13193"/>
    </source>
</evidence>
<feature type="domain" description="Carrier" evidence="4">
    <location>
        <begin position="599"/>
        <end position="658"/>
    </location>
</feature>
<evidence type="ECO:0000259" key="3">
    <source>
        <dbReference type="Pfam" id="PF00501"/>
    </source>
</evidence>
<feature type="domain" description="AMP-dependent synthetase/ligase" evidence="3">
    <location>
        <begin position="39"/>
        <end position="424"/>
    </location>
</feature>
<dbReference type="InterPro" id="IPR020845">
    <property type="entry name" value="AMP-binding_CS"/>
</dbReference>
<dbReference type="Pfam" id="PF00550">
    <property type="entry name" value="PP-binding"/>
    <property type="match status" value="1"/>
</dbReference>
<dbReference type="PANTHER" id="PTHR44845:SF6">
    <property type="entry name" value="BETA-ALANINE-ACTIVATING ENZYME"/>
    <property type="match status" value="1"/>
</dbReference>
<keyword evidence="2" id="KW-0597">Phosphoprotein</keyword>
<dbReference type="Gene3D" id="3.40.50.12780">
    <property type="entry name" value="N-terminal domain of ligase-like"/>
    <property type="match status" value="1"/>
</dbReference>
<name>A0A146L1C2_LYGHE</name>
<dbReference type="InterPro" id="IPR006162">
    <property type="entry name" value="Ppantetheine_attach_site"/>
</dbReference>
<dbReference type="PANTHER" id="PTHR44845">
    <property type="entry name" value="CARRIER DOMAIN-CONTAINING PROTEIN"/>
    <property type="match status" value="1"/>
</dbReference>
<dbReference type="InterPro" id="IPR036736">
    <property type="entry name" value="ACP-like_sf"/>
</dbReference>
<sequence>MDRWKGRMGSTPQVSVLKGTNRPLVLGAGSRRLHELYSRKAASCPHHIAFLYEDIIGKVRKTTYKEAEDTSNRLARAILAAVSRDITGQPKANSDGDFIIAVALPPSDDLVFTLLAVWKAGAAYLPLDAASPRDRTKHILNESKPVLIITQSGNESDTAFGNMPALSYEKLFSLAEPLEASKLREDEILTSSLGDPIEMVLYTSGSTGLSKGVRVKKSSILNRLQWQWYEVPYLPQEKTFVFKTALTFVDSVSEIWGPILCPTDLSDGPRTLLIVPKEITTNPQRLLTLLNKYKIGRLVLVPSLLKAILLYTGLSKENADLLNNLKIWICSGEPLAPSLALQFFRSFRTGSHVLYNFYGSTEMMGDVTYHAMKTADDIAVDNKVPIGVPLDNTAIYLLNNQLQPVPMGEVGELFAAGLNIAAGYVNGRDANRFIPNPHAVDPDFRFLYRTGDYAKLVKGTLLFEGRTDSQVKVRGHRVDLSEVEAALIKCPEVQKGIVLCHNPGEPDQQIVAFVKPEDGVEVAPYDIEQKMTSGVPKYAIPQVIIVKELPYLVNGKVDRQTLLRQYRNMKSQNGCGGTGIDLKGLNKEELTAGECLFRTISEVLGSSARGPITKDANFYSLGGNSLNSVLTISLLIEQGYAISVTDFISAQTLGDVLNRMCVTGVANHTSKSHWDKFNLEILDDRHKEDAFRIIGDSFCERADVERITACPGVREEFIVLLKSVWPYIVKHGSSIAVLDAKTKEVVGVCLLMNADDEPTEVNLNGQLRYTMEFLDYIEMPIRENVLPKGKLLHSFMLGTSQDKTSQENIEITEYMEEKVLELAKEQGYIGIFTTNSSPLTQQLAEVMNYQKLKIYQINEYVAPDGTRPFKRAPDDQLAIVSWRKT</sequence>
<evidence type="ECO:0000259" key="4">
    <source>
        <dbReference type="Pfam" id="PF00550"/>
    </source>
</evidence>
<protein>
    <submittedName>
        <fullName evidence="6">Mycosubtilin synthase subunit C</fullName>
    </submittedName>
</protein>
<accession>A0A146L1C2</accession>
<dbReference type="InterPro" id="IPR009081">
    <property type="entry name" value="PP-bd_ACP"/>
</dbReference>